<sequence length="257" mass="28358">MGETFQERVQNSPVRSSGIKGFFTGKQEKNTEVTKLLAKEDGKSGDKLSRSRSNDELMGVLPSKVLVRFEYFLRGFFNKYDKDRSGSIDKQELSNLIRDMNDSVKPDLLEQLFSAFDADNDGQISFDEFVSGAAQLVIAKGDLVDVWGSGGGGGLGGGSGGRKRRRRRRPVPQPAHQLGLEAPEVALEASGFPMRGESLELTSLTLPLAHFWRRSMPCSASQAVACTLRKGTQTWTIWIQKVFLPAFSLQIMLFSCS</sequence>
<dbReference type="InterPro" id="IPR018247">
    <property type="entry name" value="EF_Hand_1_Ca_BS"/>
</dbReference>
<feature type="domain" description="EF-hand" evidence="3">
    <location>
        <begin position="73"/>
        <end position="103"/>
    </location>
</feature>
<gene>
    <name evidence="4" type="ORF">HAKA00212_LOCUS10557</name>
</gene>
<name>A0A7S3XTF6_HETAK</name>
<feature type="region of interest" description="Disordered" evidence="2">
    <location>
        <begin position="1"/>
        <end position="21"/>
    </location>
</feature>
<reference evidence="4" key="1">
    <citation type="submission" date="2021-01" db="EMBL/GenBank/DDBJ databases">
        <authorList>
            <person name="Corre E."/>
            <person name="Pelletier E."/>
            <person name="Niang G."/>
            <person name="Scheremetjew M."/>
            <person name="Finn R."/>
            <person name="Kale V."/>
            <person name="Holt S."/>
            <person name="Cochrane G."/>
            <person name="Meng A."/>
            <person name="Brown T."/>
            <person name="Cohen L."/>
        </authorList>
    </citation>
    <scope>NUCLEOTIDE SEQUENCE</scope>
    <source>
        <strain evidence="4">CCMP3107</strain>
    </source>
</reference>
<keyword evidence="1" id="KW-0106">Calcium</keyword>
<evidence type="ECO:0000259" key="3">
    <source>
        <dbReference type="PROSITE" id="PS50222"/>
    </source>
</evidence>
<dbReference type="InterPro" id="IPR002048">
    <property type="entry name" value="EF_hand_dom"/>
</dbReference>
<evidence type="ECO:0000313" key="4">
    <source>
        <dbReference type="EMBL" id="CAE0631852.1"/>
    </source>
</evidence>
<dbReference type="SUPFAM" id="SSF47473">
    <property type="entry name" value="EF-hand"/>
    <property type="match status" value="1"/>
</dbReference>
<dbReference type="GO" id="GO:0005509">
    <property type="term" value="F:calcium ion binding"/>
    <property type="evidence" value="ECO:0007669"/>
    <property type="project" value="InterPro"/>
</dbReference>
<feature type="compositionally biased region" description="Basic residues" evidence="2">
    <location>
        <begin position="161"/>
        <end position="170"/>
    </location>
</feature>
<dbReference type="PROSITE" id="PS00018">
    <property type="entry name" value="EF_HAND_1"/>
    <property type="match status" value="2"/>
</dbReference>
<dbReference type="SMART" id="SM00054">
    <property type="entry name" value="EFh"/>
    <property type="match status" value="2"/>
</dbReference>
<feature type="region of interest" description="Disordered" evidence="2">
    <location>
        <begin position="154"/>
        <end position="177"/>
    </location>
</feature>
<dbReference type="PROSITE" id="PS50222">
    <property type="entry name" value="EF_HAND_2"/>
    <property type="match status" value="2"/>
</dbReference>
<accession>A0A7S3XTF6</accession>
<evidence type="ECO:0000256" key="2">
    <source>
        <dbReference type="SAM" id="MobiDB-lite"/>
    </source>
</evidence>
<dbReference type="EMBL" id="HBIU01022714">
    <property type="protein sequence ID" value="CAE0631852.1"/>
    <property type="molecule type" value="Transcribed_RNA"/>
</dbReference>
<organism evidence="4">
    <name type="scientific">Heterosigma akashiwo</name>
    <name type="common">Chromophytic alga</name>
    <name type="synonym">Heterosigma carterae</name>
    <dbReference type="NCBI Taxonomy" id="2829"/>
    <lineage>
        <taxon>Eukaryota</taxon>
        <taxon>Sar</taxon>
        <taxon>Stramenopiles</taxon>
        <taxon>Ochrophyta</taxon>
        <taxon>Raphidophyceae</taxon>
        <taxon>Chattonellales</taxon>
        <taxon>Chattonellaceae</taxon>
        <taxon>Heterosigma</taxon>
    </lineage>
</organism>
<dbReference type="Pfam" id="PF13499">
    <property type="entry name" value="EF-hand_7"/>
    <property type="match status" value="1"/>
</dbReference>
<dbReference type="AlphaFoldDB" id="A0A7S3XTF6"/>
<dbReference type="Gene3D" id="1.10.238.10">
    <property type="entry name" value="EF-hand"/>
    <property type="match status" value="1"/>
</dbReference>
<protein>
    <recommendedName>
        <fullName evidence="3">EF-hand domain-containing protein</fullName>
    </recommendedName>
</protein>
<evidence type="ECO:0000256" key="1">
    <source>
        <dbReference type="ARBA" id="ARBA00022837"/>
    </source>
</evidence>
<dbReference type="InterPro" id="IPR011992">
    <property type="entry name" value="EF-hand-dom_pair"/>
</dbReference>
<feature type="domain" description="EF-hand" evidence="3">
    <location>
        <begin position="104"/>
        <end position="139"/>
    </location>
</feature>
<dbReference type="CDD" id="cd00051">
    <property type="entry name" value="EFh"/>
    <property type="match status" value="1"/>
</dbReference>
<proteinExistence type="predicted"/>